<dbReference type="HOGENOM" id="CLU_3143582_0_0_1"/>
<sequence length="49" mass="5484">MHHNLHTADHYAGGFELEMMGIGKPKPLLAKPLFNAVPAWGWCVKNLIE</sequence>
<evidence type="ECO:0000313" key="1">
    <source>
        <dbReference type="EMBL" id="EPS27499.1"/>
    </source>
</evidence>
<proteinExistence type="predicted"/>
<gene>
    <name evidence="1" type="ORF">PDE_02442</name>
</gene>
<organism evidence="1 2">
    <name type="scientific">Penicillium oxalicum (strain 114-2 / CGMCC 5302)</name>
    <name type="common">Penicillium decumbens</name>
    <dbReference type="NCBI Taxonomy" id="933388"/>
    <lineage>
        <taxon>Eukaryota</taxon>
        <taxon>Fungi</taxon>
        <taxon>Dikarya</taxon>
        <taxon>Ascomycota</taxon>
        <taxon>Pezizomycotina</taxon>
        <taxon>Eurotiomycetes</taxon>
        <taxon>Eurotiomycetidae</taxon>
        <taxon>Eurotiales</taxon>
        <taxon>Aspergillaceae</taxon>
        <taxon>Penicillium</taxon>
    </lineage>
</organism>
<reference evidence="1 2" key="1">
    <citation type="journal article" date="2013" name="PLoS ONE">
        <title>Genomic and secretomic analyses reveal unique features of the lignocellulolytic enzyme system of Penicillium decumbens.</title>
        <authorList>
            <person name="Liu G."/>
            <person name="Zhang L."/>
            <person name="Wei X."/>
            <person name="Zou G."/>
            <person name="Qin Y."/>
            <person name="Ma L."/>
            <person name="Li J."/>
            <person name="Zheng H."/>
            <person name="Wang S."/>
            <person name="Wang C."/>
            <person name="Xun L."/>
            <person name="Zhao G.-P."/>
            <person name="Zhou Z."/>
            <person name="Qu Y."/>
        </authorList>
    </citation>
    <scope>NUCLEOTIDE SEQUENCE [LARGE SCALE GENOMIC DNA]</scope>
    <source>
        <strain evidence="2">114-2 / CGMCC 5302</strain>
    </source>
</reference>
<evidence type="ECO:0000313" key="2">
    <source>
        <dbReference type="Proteomes" id="UP000019376"/>
    </source>
</evidence>
<protein>
    <submittedName>
        <fullName evidence="1">Uncharacterized protein</fullName>
    </submittedName>
</protein>
<dbReference type="EMBL" id="KB644410">
    <property type="protein sequence ID" value="EPS27499.1"/>
    <property type="molecule type" value="Genomic_DNA"/>
</dbReference>
<dbReference type="Proteomes" id="UP000019376">
    <property type="component" value="Unassembled WGS sequence"/>
</dbReference>
<dbReference type="AlphaFoldDB" id="S7ZB78"/>
<name>S7ZB78_PENO1</name>
<accession>S7ZB78</accession>
<keyword evidence="2" id="KW-1185">Reference proteome</keyword>